<evidence type="ECO:0000313" key="3">
    <source>
        <dbReference type="EMBL" id="CAG2203309.1"/>
    </source>
</evidence>
<dbReference type="CDD" id="cd19757">
    <property type="entry name" value="Bbox1"/>
    <property type="match status" value="1"/>
</dbReference>
<dbReference type="Proteomes" id="UP000683360">
    <property type="component" value="Unassembled WGS sequence"/>
</dbReference>
<dbReference type="Gene3D" id="3.30.160.60">
    <property type="entry name" value="Classic Zinc Finger"/>
    <property type="match status" value="1"/>
</dbReference>
<dbReference type="CDD" id="cd19756">
    <property type="entry name" value="Bbox2"/>
    <property type="match status" value="1"/>
</dbReference>
<dbReference type="InterPro" id="IPR000315">
    <property type="entry name" value="Znf_B-box"/>
</dbReference>
<dbReference type="PROSITE" id="PS50119">
    <property type="entry name" value="ZF_BBOX"/>
    <property type="match status" value="2"/>
</dbReference>
<dbReference type="GO" id="GO:0008270">
    <property type="term" value="F:zinc ion binding"/>
    <property type="evidence" value="ECO:0007669"/>
    <property type="project" value="UniProtKB-KW"/>
</dbReference>
<dbReference type="Pfam" id="PF22586">
    <property type="entry name" value="ANCHR-like_BBOX"/>
    <property type="match status" value="1"/>
</dbReference>
<evidence type="ECO:0000259" key="2">
    <source>
        <dbReference type="PROSITE" id="PS50119"/>
    </source>
</evidence>
<keyword evidence="1" id="KW-0862">Zinc</keyword>
<dbReference type="Pfam" id="PF00643">
    <property type="entry name" value="zf-B_box"/>
    <property type="match status" value="1"/>
</dbReference>
<keyword evidence="1" id="KW-0479">Metal-binding</keyword>
<sequence length="256" mass="28800">MAQSASKTCEICVSAPGSHYCLDCEQLYCENCKSLHKRQKLSTNHQFQNASESIPEGKSRCSEHKEELSFMCNTCNVLVCASCVTGKHNGHKFSKLVDVIAQLRDENKTQIQGKTNEEITNKRKIEESLESFDQAVASVIKAITDEGSKIKRMVDTSVAQMIASIKEQSQTEKDKLINMLSDAKSVLAAGQKLDIRRHELAKTRHDGTLVQEMNNLKEEINKLQINDLPNFPKIVFNRKPVAEDDIMQLIGTFNLR</sequence>
<evidence type="ECO:0000313" key="4">
    <source>
        <dbReference type="Proteomes" id="UP000683360"/>
    </source>
</evidence>
<dbReference type="InterPro" id="IPR047153">
    <property type="entry name" value="TRIM45/56/19-like"/>
</dbReference>
<dbReference type="OrthoDB" id="6112405at2759"/>
<dbReference type="PANTHER" id="PTHR25462">
    <property type="entry name" value="BONUS, ISOFORM C-RELATED"/>
    <property type="match status" value="1"/>
</dbReference>
<comment type="caution">
    <text evidence="3">The sequence shown here is derived from an EMBL/GenBank/DDBJ whole genome shotgun (WGS) entry which is preliminary data.</text>
</comment>
<gene>
    <name evidence="3" type="ORF">MEDL_17798</name>
</gene>
<feature type="domain" description="B box-type" evidence="2">
    <location>
        <begin position="56"/>
        <end position="96"/>
    </location>
</feature>
<evidence type="ECO:0000256" key="1">
    <source>
        <dbReference type="PROSITE-ProRule" id="PRU00024"/>
    </source>
</evidence>
<proteinExistence type="predicted"/>
<accession>A0A8S3R5G7</accession>
<keyword evidence="1" id="KW-0863">Zinc-finger</keyword>
<name>A0A8S3R5G7_MYTED</name>
<protein>
    <recommendedName>
        <fullName evidence="2">B box-type domain-containing protein</fullName>
    </recommendedName>
</protein>
<dbReference type="PANTHER" id="PTHR25462:SF296">
    <property type="entry name" value="MEIOTIC P26, ISOFORM F"/>
    <property type="match status" value="1"/>
</dbReference>
<reference evidence="3" key="1">
    <citation type="submission" date="2021-03" db="EMBL/GenBank/DDBJ databases">
        <authorList>
            <person name="Bekaert M."/>
        </authorList>
    </citation>
    <scope>NUCLEOTIDE SEQUENCE</scope>
</reference>
<keyword evidence="4" id="KW-1185">Reference proteome</keyword>
<dbReference type="GO" id="GO:0061630">
    <property type="term" value="F:ubiquitin protein ligase activity"/>
    <property type="evidence" value="ECO:0007669"/>
    <property type="project" value="TreeGrafter"/>
</dbReference>
<dbReference type="SMART" id="SM00336">
    <property type="entry name" value="BBOX"/>
    <property type="match status" value="2"/>
</dbReference>
<feature type="domain" description="B box-type" evidence="2">
    <location>
        <begin position="4"/>
        <end position="50"/>
    </location>
</feature>
<organism evidence="3 4">
    <name type="scientific">Mytilus edulis</name>
    <name type="common">Blue mussel</name>
    <dbReference type="NCBI Taxonomy" id="6550"/>
    <lineage>
        <taxon>Eukaryota</taxon>
        <taxon>Metazoa</taxon>
        <taxon>Spiralia</taxon>
        <taxon>Lophotrochozoa</taxon>
        <taxon>Mollusca</taxon>
        <taxon>Bivalvia</taxon>
        <taxon>Autobranchia</taxon>
        <taxon>Pteriomorphia</taxon>
        <taxon>Mytilida</taxon>
        <taxon>Mytiloidea</taxon>
        <taxon>Mytilidae</taxon>
        <taxon>Mytilinae</taxon>
        <taxon>Mytilus</taxon>
    </lineage>
</organism>
<dbReference type="AlphaFoldDB" id="A0A8S3R5G7"/>
<dbReference type="GO" id="GO:0005654">
    <property type="term" value="C:nucleoplasm"/>
    <property type="evidence" value="ECO:0007669"/>
    <property type="project" value="TreeGrafter"/>
</dbReference>
<dbReference type="SUPFAM" id="SSF57845">
    <property type="entry name" value="B-box zinc-binding domain"/>
    <property type="match status" value="1"/>
</dbReference>
<dbReference type="EMBL" id="CAJPWZ010000917">
    <property type="protein sequence ID" value="CAG2203309.1"/>
    <property type="molecule type" value="Genomic_DNA"/>
</dbReference>